<dbReference type="Proteomes" id="UP000253551">
    <property type="component" value="Unassembled WGS sequence"/>
</dbReference>
<protein>
    <recommendedName>
        <fullName evidence="1">DH domain-containing protein</fullName>
    </recommendedName>
</protein>
<dbReference type="EMBL" id="PJQM01006900">
    <property type="protein sequence ID" value="RCH78926.1"/>
    <property type="molecule type" value="Genomic_DNA"/>
</dbReference>
<dbReference type="GO" id="GO:0005737">
    <property type="term" value="C:cytoplasm"/>
    <property type="evidence" value="ECO:0007669"/>
    <property type="project" value="TreeGrafter"/>
</dbReference>
<dbReference type="InterPro" id="IPR011993">
    <property type="entry name" value="PH-like_dom_sf"/>
</dbReference>
<dbReference type="InterPro" id="IPR000219">
    <property type="entry name" value="DH_dom"/>
</dbReference>
<dbReference type="SUPFAM" id="SSF48065">
    <property type="entry name" value="DBL homology domain (DH-domain)"/>
    <property type="match status" value="1"/>
</dbReference>
<feature type="domain" description="DH" evidence="1">
    <location>
        <begin position="1"/>
        <end position="65"/>
    </location>
</feature>
<sequence>RRSSWIECKNLPFSAYLLKPIQRMMKYPLFFKSLGECLSPYDSEIPRIQHFMEEIEKLLRCFDKEKKEAEEFMKLEDLSCRIKGLEGSTVHIAESKRKLIYEGYLAIIPQSNSPSSFSRMSSSTVSFASTADTPRLRRRNSTFNLSSKKQDRAYVFLFNDLIVCTRERSKKKPTVLDERGFDTACKQGYYFGPSPNALFEIIHAPGKITMVDRHVARETMAPPTGKLPRKGSGFLQSFKRYGSRVTDDESNNMNNLDESLMSYPSQQSLSSIKQEDAIEEHPLQFVCSVATKNLTNIRFEAETVEEKEVWCNHFDRVLKYHVQRDYESSPPESPGSSTYFNDGSSSCADTGFSIVSASSKEIAMEIDPELTQQHDMFYKQSQNEALPTLINRMTIFNDNNNFYNTLLDDFGDKSWIRE</sequence>
<dbReference type="PROSITE" id="PS50010">
    <property type="entry name" value="DH_2"/>
    <property type="match status" value="1"/>
</dbReference>
<reference evidence="2 3" key="1">
    <citation type="journal article" date="2018" name="G3 (Bethesda)">
        <title>Phylogenetic and Phylogenomic Definition of Rhizopus Species.</title>
        <authorList>
            <person name="Gryganskyi A.P."/>
            <person name="Golan J."/>
            <person name="Dolatabadi S."/>
            <person name="Mondo S."/>
            <person name="Robb S."/>
            <person name="Idnurm A."/>
            <person name="Muszewska A."/>
            <person name="Steczkiewicz K."/>
            <person name="Masonjones S."/>
            <person name="Liao H.L."/>
            <person name="Gajdeczka M.T."/>
            <person name="Anike F."/>
            <person name="Vuek A."/>
            <person name="Anishchenko I.M."/>
            <person name="Voigt K."/>
            <person name="de Hoog G.S."/>
            <person name="Smith M.E."/>
            <person name="Heitman J."/>
            <person name="Vilgalys R."/>
            <person name="Stajich J.E."/>
        </authorList>
    </citation>
    <scope>NUCLEOTIDE SEQUENCE [LARGE SCALE GENOMIC DNA]</scope>
    <source>
        <strain evidence="2 3">LSU 92-RS-03</strain>
    </source>
</reference>
<dbReference type="Gene3D" id="2.30.29.30">
    <property type="entry name" value="Pleckstrin-homology domain (PH domain)/Phosphotyrosine-binding domain (PTB)"/>
    <property type="match status" value="1"/>
</dbReference>
<evidence type="ECO:0000313" key="3">
    <source>
        <dbReference type="Proteomes" id="UP000253551"/>
    </source>
</evidence>
<accession>A0A367IMS2</accession>
<dbReference type="GO" id="GO:0005085">
    <property type="term" value="F:guanyl-nucleotide exchange factor activity"/>
    <property type="evidence" value="ECO:0007669"/>
    <property type="project" value="InterPro"/>
</dbReference>
<feature type="non-terminal residue" evidence="2">
    <location>
        <position position="1"/>
    </location>
</feature>
<dbReference type="InterPro" id="IPR035899">
    <property type="entry name" value="DBL_dom_sf"/>
</dbReference>
<dbReference type="Gene3D" id="1.20.900.10">
    <property type="entry name" value="Dbl homology (DH) domain"/>
    <property type="match status" value="1"/>
</dbReference>
<comment type="caution">
    <text evidence="2">The sequence shown here is derived from an EMBL/GenBank/DDBJ whole genome shotgun (WGS) entry which is preliminary data.</text>
</comment>
<dbReference type="STRING" id="4846.A0A367IMS2"/>
<dbReference type="SUPFAM" id="SSF50729">
    <property type="entry name" value="PH domain-like"/>
    <property type="match status" value="1"/>
</dbReference>
<dbReference type="Pfam" id="PF00621">
    <property type="entry name" value="RhoGEF"/>
    <property type="match status" value="1"/>
</dbReference>
<dbReference type="InterPro" id="IPR051092">
    <property type="entry name" value="FYVE_RhoGEF_PH"/>
</dbReference>
<dbReference type="OrthoDB" id="1716625at2759"/>
<dbReference type="PANTHER" id="PTHR12673">
    <property type="entry name" value="FACIOGENITAL DYSPLASIA PROTEIN"/>
    <property type="match status" value="1"/>
</dbReference>
<evidence type="ECO:0000259" key="1">
    <source>
        <dbReference type="PROSITE" id="PS50010"/>
    </source>
</evidence>
<evidence type="ECO:0000313" key="2">
    <source>
        <dbReference type="EMBL" id="RCH78926.1"/>
    </source>
</evidence>
<gene>
    <name evidence="2" type="ORF">CU098_003826</name>
</gene>
<dbReference type="AlphaFoldDB" id="A0A367IMS2"/>
<dbReference type="PANTHER" id="PTHR12673:SF159">
    <property type="entry name" value="LD03170P"/>
    <property type="match status" value="1"/>
</dbReference>
<organism evidence="2 3">
    <name type="scientific">Rhizopus stolonifer</name>
    <name type="common">Rhizopus nigricans</name>
    <dbReference type="NCBI Taxonomy" id="4846"/>
    <lineage>
        <taxon>Eukaryota</taxon>
        <taxon>Fungi</taxon>
        <taxon>Fungi incertae sedis</taxon>
        <taxon>Mucoromycota</taxon>
        <taxon>Mucoromycotina</taxon>
        <taxon>Mucoromycetes</taxon>
        <taxon>Mucorales</taxon>
        <taxon>Mucorineae</taxon>
        <taxon>Rhizopodaceae</taxon>
        <taxon>Rhizopus</taxon>
    </lineage>
</organism>
<proteinExistence type="predicted"/>
<name>A0A367IMS2_RHIST</name>
<keyword evidence="3" id="KW-1185">Reference proteome</keyword>